<dbReference type="Pfam" id="PF00293">
    <property type="entry name" value="NUDIX"/>
    <property type="match status" value="1"/>
</dbReference>
<dbReference type="PANTHER" id="PTHR43222:SF2">
    <property type="entry name" value="NUDIX HYDROLASE 23, CHLOROPLASTIC"/>
    <property type="match status" value="1"/>
</dbReference>
<name>A0ABU0D677_9BACI</name>
<dbReference type="SUPFAM" id="SSF55811">
    <property type="entry name" value="Nudix"/>
    <property type="match status" value="1"/>
</dbReference>
<dbReference type="Gene3D" id="3.90.79.10">
    <property type="entry name" value="Nucleoside Triphosphate Pyrophosphohydrolase"/>
    <property type="match status" value="1"/>
</dbReference>
<feature type="domain" description="Nudix hydrolase" evidence="1">
    <location>
        <begin position="1"/>
        <end position="134"/>
    </location>
</feature>
<dbReference type="GO" id="GO:0035539">
    <property type="term" value="F:8-oxo-7,8-dihydrodeoxyguanosine triphosphate pyrophosphatase activity"/>
    <property type="evidence" value="ECO:0007669"/>
    <property type="project" value="UniProtKB-EC"/>
</dbReference>
<evidence type="ECO:0000313" key="2">
    <source>
        <dbReference type="EMBL" id="MDQ0343873.1"/>
    </source>
</evidence>
<organism evidence="2 3">
    <name type="scientific">Lederbergia wuyishanensis</name>
    <dbReference type="NCBI Taxonomy" id="1347903"/>
    <lineage>
        <taxon>Bacteria</taxon>
        <taxon>Bacillati</taxon>
        <taxon>Bacillota</taxon>
        <taxon>Bacilli</taxon>
        <taxon>Bacillales</taxon>
        <taxon>Bacillaceae</taxon>
        <taxon>Lederbergia</taxon>
    </lineage>
</organism>
<dbReference type="InterPro" id="IPR000086">
    <property type="entry name" value="NUDIX_hydrolase_dom"/>
</dbReference>
<dbReference type="Proteomes" id="UP001232343">
    <property type="component" value="Unassembled WGS sequence"/>
</dbReference>
<comment type="caution">
    <text evidence="2">The sequence shown here is derived from an EMBL/GenBank/DDBJ whole genome shotgun (WGS) entry which is preliminary data.</text>
</comment>
<accession>A0ABU0D677</accession>
<proteinExistence type="predicted"/>
<dbReference type="CDD" id="cd18886">
    <property type="entry name" value="NUDIX_MutT_Nudt1"/>
    <property type="match status" value="1"/>
</dbReference>
<dbReference type="RefSeq" id="WP_244682303.1">
    <property type="nucleotide sequence ID" value="NZ_JALIRM010000010.1"/>
</dbReference>
<evidence type="ECO:0000259" key="1">
    <source>
        <dbReference type="PROSITE" id="PS51462"/>
    </source>
</evidence>
<dbReference type="InterPro" id="IPR015797">
    <property type="entry name" value="NUDIX_hydrolase-like_dom_sf"/>
</dbReference>
<keyword evidence="3" id="KW-1185">Reference proteome</keyword>
<dbReference type="EC" id="3.6.1.55" evidence="2"/>
<dbReference type="EMBL" id="JAUSUO010000007">
    <property type="protein sequence ID" value="MDQ0343873.1"/>
    <property type="molecule type" value="Genomic_DNA"/>
</dbReference>
<evidence type="ECO:0000313" key="3">
    <source>
        <dbReference type="Proteomes" id="UP001232343"/>
    </source>
</evidence>
<reference evidence="2 3" key="1">
    <citation type="submission" date="2023-07" db="EMBL/GenBank/DDBJ databases">
        <title>Genomic Encyclopedia of Type Strains, Phase IV (KMG-IV): sequencing the most valuable type-strain genomes for metagenomic binning, comparative biology and taxonomic classification.</title>
        <authorList>
            <person name="Goeker M."/>
        </authorList>
    </citation>
    <scope>NUCLEOTIDE SEQUENCE [LARGE SCALE GENOMIC DNA]</scope>
    <source>
        <strain evidence="2 3">DSM 27848</strain>
    </source>
</reference>
<dbReference type="PROSITE" id="PS51462">
    <property type="entry name" value="NUDIX"/>
    <property type="match status" value="1"/>
</dbReference>
<dbReference type="PANTHER" id="PTHR43222">
    <property type="entry name" value="NUDIX HYDROLASE 23"/>
    <property type="match status" value="1"/>
</dbReference>
<protein>
    <submittedName>
        <fullName evidence="2">8-oxo-dGTP diphosphatase</fullName>
        <ecNumber evidence="2">3.6.1.55</ecNumber>
    </submittedName>
</protein>
<keyword evidence="2" id="KW-0378">Hydrolase</keyword>
<sequence length="164" mass="18986">MIGMTLCIIKRNNELLLLNRDSSPAKGLWNGTGGKIECNETPLECVIREVNEETSINIMNFQVFYKGQVTWTVDNNDAGGFYIYLVEIPYDYSYPTPIKTDEGILDWKSIDWVLSNNNFGLGEAIPRYLPFVLYEDNPYDFHFTLLENKLIDFSFNIMDEEKNT</sequence>
<gene>
    <name evidence="2" type="ORF">J2S14_002708</name>
</gene>